<dbReference type="Proteomes" id="UP000254571">
    <property type="component" value="Unassembled WGS sequence"/>
</dbReference>
<evidence type="ECO:0000256" key="1">
    <source>
        <dbReference type="SAM" id="Phobius"/>
    </source>
</evidence>
<sequence>MPTLVRMVTGRVAPAFSGMIAGVTSSALQLSTALSVAVIGGLFYSMLDNGKSAANITQAFIVALAAMSLCLAAGAGLSFRLLRRSSEWDRR</sequence>
<proteinExistence type="predicted"/>
<keyword evidence="1" id="KW-1133">Transmembrane helix</keyword>
<organism evidence="2 3">
    <name type="scientific">Klebsiella grimontii</name>
    <dbReference type="NCBI Taxonomy" id="2058152"/>
    <lineage>
        <taxon>Bacteria</taxon>
        <taxon>Pseudomonadati</taxon>
        <taxon>Pseudomonadota</taxon>
        <taxon>Gammaproteobacteria</taxon>
        <taxon>Enterobacterales</taxon>
        <taxon>Enterobacteriaceae</taxon>
        <taxon>Klebsiella/Raoultella group</taxon>
        <taxon>Klebsiella</taxon>
    </lineage>
</organism>
<reference evidence="2 3" key="1">
    <citation type="submission" date="2018-06" db="EMBL/GenBank/DDBJ databases">
        <authorList>
            <consortium name="Pathogen Informatics"/>
            <person name="Doyle S."/>
        </authorList>
    </citation>
    <scope>NUCLEOTIDE SEQUENCE [LARGE SCALE GENOMIC DNA]</scope>
    <source>
        <strain evidence="2 3">NCTC9149</strain>
    </source>
</reference>
<keyword evidence="1" id="KW-0472">Membrane</keyword>
<feature type="transmembrane region" description="Helical" evidence="1">
    <location>
        <begin position="56"/>
        <end position="82"/>
    </location>
</feature>
<dbReference type="EMBL" id="UGMX01000002">
    <property type="protein sequence ID" value="STW07401.1"/>
    <property type="molecule type" value="Genomic_DNA"/>
</dbReference>
<gene>
    <name evidence="2" type="ORF">NCTC9149_03831</name>
</gene>
<evidence type="ECO:0000313" key="2">
    <source>
        <dbReference type="EMBL" id="STW07401.1"/>
    </source>
</evidence>
<keyword evidence="1" id="KW-0812">Transmembrane</keyword>
<comment type="caution">
    <text evidence="2">The sequence shown here is derived from an EMBL/GenBank/DDBJ whole genome shotgun (WGS) entry which is preliminary data.</text>
</comment>
<feature type="transmembrane region" description="Helical" evidence="1">
    <location>
        <begin position="12"/>
        <end position="44"/>
    </location>
</feature>
<evidence type="ECO:0000313" key="3">
    <source>
        <dbReference type="Proteomes" id="UP000254571"/>
    </source>
</evidence>
<protein>
    <submittedName>
        <fullName evidence="2">Major facilitator family transporter</fullName>
    </submittedName>
</protein>
<name>A0A7H4P4N6_9ENTR</name>
<accession>A0A7H4P4N6</accession>
<dbReference type="AlphaFoldDB" id="A0A7H4P4N6"/>